<proteinExistence type="predicted"/>
<evidence type="ECO:0000313" key="4">
    <source>
        <dbReference type="Proteomes" id="UP000015106"/>
    </source>
</evidence>
<keyword evidence="4" id="KW-1185">Reference proteome</keyword>
<dbReference type="PANTHER" id="PTHR23070">
    <property type="entry name" value="BCS1 AAA-TYPE ATPASE"/>
    <property type="match status" value="1"/>
</dbReference>
<feature type="region of interest" description="Disordered" evidence="1">
    <location>
        <begin position="164"/>
        <end position="183"/>
    </location>
</feature>
<evidence type="ECO:0000256" key="1">
    <source>
        <dbReference type="SAM" id="MobiDB-lite"/>
    </source>
</evidence>
<reference evidence="3" key="2">
    <citation type="submission" date="2018-03" db="EMBL/GenBank/DDBJ databases">
        <title>The Triticum urartu genome reveals the dynamic nature of wheat genome evolution.</title>
        <authorList>
            <person name="Ling H."/>
            <person name="Ma B."/>
            <person name="Shi X."/>
            <person name="Liu H."/>
            <person name="Dong L."/>
            <person name="Sun H."/>
            <person name="Cao Y."/>
            <person name="Gao Q."/>
            <person name="Zheng S."/>
            <person name="Li Y."/>
            <person name="Yu Y."/>
            <person name="Du H."/>
            <person name="Qi M."/>
            <person name="Li Y."/>
            <person name="Yu H."/>
            <person name="Cui Y."/>
            <person name="Wang N."/>
            <person name="Chen C."/>
            <person name="Wu H."/>
            <person name="Zhao Y."/>
            <person name="Zhang J."/>
            <person name="Li Y."/>
            <person name="Zhou W."/>
            <person name="Zhang B."/>
            <person name="Hu W."/>
            <person name="Eijk M."/>
            <person name="Tang J."/>
            <person name="Witsenboer H."/>
            <person name="Zhao S."/>
            <person name="Li Z."/>
            <person name="Zhang A."/>
            <person name="Wang D."/>
            <person name="Liang C."/>
        </authorList>
    </citation>
    <scope>NUCLEOTIDE SEQUENCE [LARGE SCALE GENOMIC DNA]</scope>
    <source>
        <strain evidence="3">cv. G1812</strain>
    </source>
</reference>
<accession>A0A8R7QMM9</accession>
<dbReference type="InterPro" id="IPR058017">
    <property type="entry name" value="At3g28540-like_C"/>
</dbReference>
<feature type="region of interest" description="Disordered" evidence="1">
    <location>
        <begin position="99"/>
        <end position="152"/>
    </location>
</feature>
<dbReference type="Gramene" id="TuG1812G0500005693.01.T01">
    <property type="protein sequence ID" value="TuG1812G0500005693.01.T01.cds454898"/>
    <property type="gene ID" value="TuG1812G0500005693.01"/>
</dbReference>
<dbReference type="Pfam" id="PF25568">
    <property type="entry name" value="AAA_lid_At3g28540"/>
    <property type="match status" value="1"/>
</dbReference>
<evidence type="ECO:0000259" key="2">
    <source>
        <dbReference type="Pfam" id="PF25568"/>
    </source>
</evidence>
<reference evidence="3" key="3">
    <citation type="submission" date="2022-06" db="UniProtKB">
        <authorList>
            <consortium name="EnsemblPlants"/>
        </authorList>
    </citation>
    <scope>IDENTIFICATION</scope>
</reference>
<feature type="domain" description="AAA+ ATPase At3g28540-like C-terminal" evidence="2">
    <location>
        <begin position="43"/>
        <end position="82"/>
    </location>
</feature>
<name>A0A8R7QMM9_TRIUA</name>
<sequence>MDGVSSCCGEERVMVFTMRGAVPLPAAVTRPGRLDVHIRFTLCDFEAFKALAGSYLGLTDHKLFPPVEEGFNAAAPAPPSLARSCSPTARPRAVITRLQHQRASQGSAAPATAPPRMPHRRITSWSGAGQWDGGAEEEAGTTGGGAFGKDAAPMRELKKLYGLIKTRSRKEGSGVAPSEEGEA</sequence>
<protein>
    <recommendedName>
        <fullName evidence="2">AAA+ ATPase At3g28540-like C-terminal domain-containing protein</fullName>
    </recommendedName>
</protein>
<dbReference type="InterPro" id="IPR050747">
    <property type="entry name" value="Mitochondrial_chaperone_BCS1"/>
</dbReference>
<evidence type="ECO:0000313" key="3">
    <source>
        <dbReference type="EnsemblPlants" id="TuG1812G0500005693.01.T01.cds454898"/>
    </source>
</evidence>
<dbReference type="Proteomes" id="UP000015106">
    <property type="component" value="Chromosome 5"/>
</dbReference>
<dbReference type="EnsemblPlants" id="TuG1812G0500005693.01.T01">
    <property type="protein sequence ID" value="TuG1812G0500005693.01.T01.cds454898"/>
    <property type="gene ID" value="TuG1812G0500005693.01"/>
</dbReference>
<dbReference type="AlphaFoldDB" id="A0A8R7QMM9"/>
<organism evidence="3 4">
    <name type="scientific">Triticum urartu</name>
    <name type="common">Red wild einkorn</name>
    <name type="synonym">Crithodium urartu</name>
    <dbReference type="NCBI Taxonomy" id="4572"/>
    <lineage>
        <taxon>Eukaryota</taxon>
        <taxon>Viridiplantae</taxon>
        <taxon>Streptophyta</taxon>
        <taxon>Embryophyta</taxon>
        <taxon>Tracheophyta</taxon>
        <taxon>Spermatophyta</taxon>
        <taxon>Magnoliopsida</taxon>
        <taxon>Liliopsida</taxon>
        <taxon>Poales</taxon>
        <taxon>Poaceae</taxon>
        <taxon>BOP clade</taxon>
        <taxon>Pooideae</taxon>
        <taxon>Triticodae</taxon>
        <taxon>Triticeae</taxon>
        <taxon>Triticinae</taxon>
        <taxon>Triticum</taxon>
    </lineage>
</organism>
<reference evidence="4" key="1">
    <citation type="journal article" date="2013" name="Nature">
        <title>Draft genome of the wheat A-genome progenitor Triticum urartu.</title>
        <authorList>
            <person name="Ling H.Q."/>
            <person name="Zhao S."/>
            <person name="Liu D."/>
            <person name="Wang J."/>
            <person name="Sun H."/>
            <person name="Zhang C."/>
            <person name="Fan H."/>
            <person name="Li D."/>
            <person name="Dong L."/>
            <person name="Tao Y."/>
            <person name="Gao C."/>
            <person name="Wu H."/>
            <person name="Li Y."/>
            <person name="Cui Y."/>
            <person name="Guo X."/>
            <person name="Zheng S."/>
            <person name="Wang B."/>
            <person name="Yu K."/>
            <person name="Liang Q."/>
            <person name="Yang W."/>
            <person name="Lou X."/>
            <person name="Chen J."/>
            <person name="Feng M."/>
            <person name="Jian J."/>
            <person name="Zhang X."/>
            <person name="Luo G."/>
            <person name="Jiang Y."/>
            <person name="Liu J."/>
            <person name="Wang Z."/>
            <person name="Sha Y."/>
            <person name="Zhang B."/>
            <person name="Wu H."/>
            <person name="Tang D."/>
            <person name="Shen Q."/>
            <person name="Xue P."/>
            <person name="Zou S."/>
            <person name="Wang X."/>
            <person name="Liu X."/>
            <person name="Wang F."/>
            <person name="Yang Y."/>
            <person name="An X."/>
            <person name="Dong Z."/>
            <person name="Zhang K."/>
            <person name="Zhang X."/>
            <person name="Luo M.C."/>
            <person name="Dvorak J."/>
            <person name="Tong Y."/>
            <person name="Wang J."/>
            <person name="Yang H."/>
            <person name="Li Z."/>
            <person name="Wang D."/>
            <person name="Zhang A."/>
            <person name="Wang J."/>
        </authorList>
    </citation>
    <scope>NUCLEOTIDE SEQUENCE</scope>
    <source>
        <strain evidence="4">cv. G1812</strain>
    </source>
</reference>